<evidence type="ECO:0000256" key="4">
    <source>
        <dbReference type="ARBA" id="ARBA00022478"/>
    </source>
</evidence>
<evidence type="ECO:0000256" key="11">
    <source>
        <dbReference type="HAMAP-Rule" id="MF_00366"/>
    </source>
</evidence>
<dbReference type="InterPro" id="IPR003716">
    <property type="entry name" value="DNA-dir_RNA_pol_omega"/>
</dbReference>
<organism evidence="12 13">
    <name type="scientific">Campylobacter blaseri</name>
    <dbReference type="NCBI Taxonomy" id="2042961"/>
    <lineage>
        <taxon>Bacteria</taxon>
        <taxon>Pseudomonadati</taxon>
        <taxon>Campylobacterota</taxon>
        <taxon>Epsilonproteobacteria</taxon>
        <taxon>Campylobacterales</taxon>
        <taxon>Campylobacteraceae</taxon>
        <taxon>Campylobacter</taxon>
    </lineage>
</organism>
<dbReference type="GO" id="GO:0000428">
    <property type="term" value="C:DNA-directed RNA polymerase complex"/>
    <property type="evidence" value="ECO:0007669"/>
    <property type="project" value="UniProtKB-KW"/>
</dbReference>
<evidence type="ECO:0000313" key="12">
    <source>
        <dbReference type="EMBL" id="PSM51847.1"/>
    </source>
</evidence>
<dbReference type="InterPro" id="IPR006110">
    <property type="entry name" value="Pol_omega/Rpo6/RPB6"/>
</dbReference>
<proteinExistence type="inferred from homology"/>
<keyword evidence="5 11" id="KW-0808">Transferase</keyword>
<dbReference type="GO" id="GO:0003899">
    <property type="term" value="F:DNA-directed RNA polymerase activity"/>
    <property type="evidence" value="ECO:0007669"/>
    <property type="project" value="UniProtKB-UniRule"/>
</dbReference>
<accession>A0A2P8R024</accession>
<dbReference type="EMBL" id="PDHH01000005">
    <property type="protein sequence ID" value="PSM51847.1"/>
    <property type="molecule type" value="Genomic_DNA"/>
</dbReference>
<dbReference type="InterPro" id="IPR036161">
    <property type="entry name" value="RPB6/omega-like_sf"/>
</dbReference>
<sequence>MKRPEEIMAKALKTVGGDRYKLSLMVAKRANQLHAGTEPLIKDYDLRNMKLTDIALLEIAEGKVVLDGFTQKD</sequence>
<dbReference type="Gene3D" id="3.90.940.10">
    <property type="match status" value="1"/>
</dbReference>
<keyword evidence="13" id="KW-1185">Reference proteome</keyword>
<evidence type="ECO:0000256" key="1">
    <source>
        <dbReference type="ARBA" id="ARBA00006711"/>
    </source>
</evidence>
<gene>
    <name evidence="11" type="primary">rpoZ</name>
    <name evidence="12" type="ORF">CQ405_06900</name>
</gene>
<evidence type="ECO:0000256" key="8">
    <source>
        <dbReference type="ARBA" id="ARBA00029924"/>
    </source>
</evidence>
<dbReference type="AlphaFoldDB" id="A0A2P8R024"/>
<evidence type="ECO:0000256" key="9">
    <source>
        <dbReference type="ARBA" id="ARBA00030998"/>
    </source>
</evidence>
<dbReference type="OrthoDB" id="5334728at2"/>
<keyword evidence="7 11" id="KW-0804">Transcription</keyword>
<dbReference type="RefSeq" id="WP_106872031.1">
    <property type="nucleotide sequence ID" value="NZ_CP053841.1"/>
</dbReference>
<dbReference type="EC" id="2.7.7.6" evidence="2 11"/>
<dbReference type="SMART" id="SM01409">
    <property type="entry name" value="RNA_pol_Rpb6"/>
    <property type="match status" value="1"/>
</dbReference>
<comment type="caution">
    <text evidence="12">The sequence shown here is derived from an EMBL/GenBank/DDBJ whole genome shotgun (WGS) entry which is preliminary data.</text>
</comment>
<comment type="function">
    <text evidence="11">Promotes RNA polymerase assembly. Latches the N- and C-terminal regions of the beta' subunit thereby facilitating its interaction with the beta and alpha subunits.</text>
</comment>
<dbReference type="NCBIfam" id="TIGR00690">
    <property type="entry name" value="rpoZ"/>
    <property type="match status" value="1"/>
</dbReference>
<reference evidence="13" key="1">
    <citation type="submission" date="2017-10" db="EMBL/GenBank/DDBJ databases">
        <title>Campylobacter species from seals.</title>
        <authorList>
            <person name="Gilbert M.J."/>
            <person name="Zomer A.L."/>
            <person name="Timmerman A.J."/>
            <person name="Duim B."/>
            <person name="Wagenaar J.A."/>
        </authorList>
    </citation>
    <scope>NUCLEOTIDE SEQUENCE [LARGE SCALE GENOMIC DNA]</scope>
    <source>
        <strain evidence="13">17S00004-5</strain>
    </source>
</reference>
<name>A0A2P8R024_9BACT</name>
<evidence type="ECO:0000256" key="5">
    <source>
        <dbReference type="ARBA" id="ARBA00022679"/>
    </source>
</evidence>
<dbReference type="GO" id="GO:0003677">
    <property type="term" value="F:DNA binding"/>
    <property type="evidence" value="ECO:0007669"/>
    <property type="project" value="UniProtKB-UniRule"/>
</dbReference>
<evidence type="ECO:0000256" key="2">
    <source>
        <dbReference type="ARBA" id="ARBA00012418"/>
    </source>
</evidence>
<dbReference type="Proteomes" id="UP000240535">
    <property type="component" value="Unassembled WGS sequence"/>
</dbReference>
<evidence type="ECO:0000256" key="7">
    <source>
        <dbReference type="ARBA" id="ARBA00023163"/>
    </source>
</evidence>
<evidence type="ECO:0000313" key="13">
    <source>
        <dbReference type="Proteomes" id="UP000240535"/>
    </source>
</evidence>
<dbReference type="Pfam" id="PF01192">
    <property type="entry name" value="RNA_pol_Rpb6"/>
    <property type="match status" value="1"/>
</dbReference>
<evidence type="ECO:0000256" key="3">
    <source>
        <dbReference type="ARBA" id="ARBA00013725"/>
    </source>
</evidence>
<evidence type="ECO:0000256" key="10">
    <source>
        <dbReference type="ARBA" id="ARBA00048552"/>
    </source>
</evidence>
<dbReference type="SUPFAM" id="SSF63562">
    <property type="entry name" value="RPB6/omega subunit-like"/>
    <property type="match status" value="1"/>
</dbReference>
<comment type="subunit">
    <text evidence="11">The RNAP catalytic core consists of 2 alpha, 1 beta, 1 beta' and 1 omega subunit. When a sigma factor is associated with the core the holoenzyme is formed, which can initiate transcription.</text>
</comment>
<dbReference type="HAMAP" id="MF_00366">
    <property type="entry name" value="RNApol_bact_RpoZ"/>
    <property type="match status" value="1"/>
</dbReference>
<protein>
    <recommendedName>
        <fullName evidence="3 11">DNA-directed RNA polymerase subunit omega</fullName>
        <shortName evidence="11">RNAP omega subunit</shortName>
        <ecNumber evidence="2 11">2.7.7.6</ecNumber>
    </recommendedName>
    <alternativeName>
        <fullName evidence="9 11">RNA polymerase omega subunit</fullName>
    </alternativeName>
    <alternativeName>
        <fullName evidence="8 11">Transcriptase subunit omega</fullName>
    </alternativeName>
</protein>
<comment type="similarity">
    <text evidence="1 11">Belongs to the RNA polymerase subunit omega family.</text>
</comment>
<evidence type="ECO:0000256" key="6">
    <source>
        <dbReference type="ARBA" id="ARBA00022695"/>
    </source>
</evidence>
<comment type="catalytic activity">
    <reaction evidence="10 11">
        <text>RNA(n) + a ribonucleoside 5'-triphosphate = RNA(n+1) + diphosphate</text>
        <dbReference type="Rhea" id="RHEA:21248"/>
        <dbReference type="Rhea" id="RHEA-COMP:14527"/>
        <dbReference type="Rhea" id="RHEA-COMP:17342"/>
        <dbReference type="ChEBI" id="CHEBI:33019"/>
        <dbReference type="ChEBI" id="CHEBI:61557"/>
        <dbReference type="ChEBI" id="CHEBI:140395"/>
        <dbReference type="EC" id="2.7.7.6"/>
    </reaction>
</comment>
<dbReference type="GO" id="GO:0006351">
    <property type="term" value="P:DNA-templated transcription"/>
    <property type="evidence" value="ECO:0007669"/>
    <property type="project" value="UniProtKB-UniRule"/>
</dbReference>
<keyword evidence="6 11" id="KW-0548">Nucleotidyltransferase</keyword>
<dbReference type="NCBIfam" id="NF001579">
    <property type="entry name" value="PRK00392.6-2"/>
    <property type="match status" value="1"/>
</dbReference>
<keyword evidence="4 11" id="KW-0240">DNA-directed RNA polymerase</keyword>